<dbReference type="Proteomes" id="UP001558613">
    <property type="component" value="Unassembled WGS sequence"/>
</dbReference>
<comment type="caution">
    <text evidence="1">The sequence shown here is derived from an EMBL/GenBank/DDBJ whole genome shotgun (WGS) entry which is preliminary data.</text>
</comment>
<proteinExistence type="predicted"/>
<evidence type="ECO:0000313" key="1">
    <source>
        <dbReference type="EMBL" id="KAL1277300.1"/>
    </source>
</evidence>
<gene>
    <name evidence="1" type="ORF">QQF64_023973</name>
</gene>
<sequence length="122" mass="13190">MSGREAMVFEEPANQEGEAFIRKCISNRCPLPSSPPGSYSAFPIYPPAPHFAYPPGSYPPFPGLPTSASVHPVYAPSPISSHTQLKGRWHCPANSPCHLHPVVSALSPLYYALCFLSCVHNA</sequence>
<reference evidence="1 2" key="1">
    <citation type="submission" date="2023-09" db="EMBL/GenBank/DDBJ databases">
        <authorList>
            <person name="Wang M."/>
        </authorList>
    </citation>
    <scope>NUCLEOTIDE SEQUENCE [LARGE SCALE GENOMIC DNA]</scope>
    <source>
        <strain evidence="1">GT-2023</strain>
        <tissue evidence="1">Liver</tissue>
    </source>
</reference>
<organism evidence="1 2">
    <name type="scientific">Cirrhinus molitorella</name>
    <name type="common">mud carp</name>
    <dbReference type="NCBI Taxonomy" id="172907"/>
    <lineage>
        <taxon>Eukaryota</taxon>
        <taxon>Metazoa</taxon>
        <taxon>Chordata</taxon>
        <taxon>Craniata</taxon>
        <taxon>Vertebrata</taxon>
        <taxon>Euteleostomi</taxon>
        <taxon>Actinopterygii</taxon>
        <taxon>Neopterygii</taxon>
        <taxon>Teleostei</taxon>
        <taxon>Ostariophysi</taxon>
        <taxon>Cypriniformes</taxon>
        <taxon>Cyprinidae</taxon>
        <taxon>Labeoninae</taxon>
        <taxon>Labeonini</taxon>
        <taxon>Cirrhinus</taxon>
    </lineage>
</organism>
<evidence type="ECO:0000313" key="2">
    <source>
        <dbReference type="Proteomes" id="UP001558613"/>
    </source>
</evidence>
<keyword evidence="2" id="KW-1185">Reference proteome</keyword>
<accession>A0ABR3NL56</accession>
<protein>
    <submittedName>
        <fullName evidence="1">Uncharacterized protein</fullName>
    </submittedName>
</protein>
<dbReference type="EMBL" id="JAYMGO010000003">
    <property type="protein sequence ID" value="KAL1277300.1"/>
    <property type="molecule type" value="Genomic_DNA"/>
</dbReference>
<name>A0ABR3NL56_9TELE</name>